<dbReference type="GeneID" id="28836956"/>
<name>A0A1B8GRJ4_9PEZI</name>
<protein>
    <recommendedName>
        <fullName evidence="5">AMP-dependent synthetase/ligase domain-containing protein</fullName>
    </recommendedName>
</protein>
<evidence type="ECO:0000256" key="4">
    <source>
        <dbReference type="SAM" id="Phobius"/>
    </source>
</evidence>
<dbReference type="PANTHER" id="PTHR43439:SF2">
    <property type="entry name" value="ENZYME, PUTATIVE (JCVI)-RELATED"/>
    <property type="match status" value="1"/>
</dbReference>
<evidence type="ECO:0000256" key="3">
    <source>
        <dbReference type="SAM" id="MobiDB-lite"/>
    </source>
</evidence>
<dbReference type="InterPro" id="IPR000873">
    <property type="entry name" value="AMP-dep_synth/lig_dom"/>
</dbReference>
<evidence type="ECO:0000313" key="6">
    <source>
        <dbReference type="EMBL" id="OBT98462.2"/>
    </source>
</evidence>
<keyword evidence="4" id="KW-0812">Transmembrane</keyword>
<sequence>MIHGEQIRTDVRMRSKRENNLRSDTKMYEILYFEEKDQQFLFRYLLHCPRGILISMASSSSVPNGTSSPQDQNDTVGHGTRLLPQVLDGLASTDPNHVLAMSAKVDISEGFNSYTALQLSQAVNYTAHWLESQPSLSHTIAYIGTQDFRYWVMEIAAIKIGHPLLLPSPKNALPNTVSLLEATKCGMVFYSGNCKEQCIQLQSLVASLRIVEVPDLDEMINTPSKPYLYTKTWEEAKDDVVMIVHTSGSTGAPKPIYYTNKVLAFPDASYRNPSIPGRMSLSLYSMIAKNKPFLSSTPFFHLSGIFFGVYAIFCPAISVIGPPVCPLTGKMVVEIAKRIELDGIIMVPNMFDVVFSEYRDEIRPYLGSLRHICWLGGPLAFSTGEWIVNNTNADLWQVFGSTEVGAYFMMSPPKSHWQYMEFHPITGPSVEQTAPDSELYEVVSRRQPDPNLAWSRMVFDVFPDIDEWRSKDLVSRCKDPGFEHLWKYEGRVDDIIGLSNALKVNPVHIETSLQSHPSLKGALVFGWDHTKCGILLEPKDPKIAADALIEEVWPALESANALVPEHARIPKNLVIVSDPEKPFHRASKGSVVRLLTTKEYASEIEDVYRAAA</sequence>
<evidence type="ECO:0000256" key="2">
    <source>
        <dbReference type="ARBA" id="ARBA00022553"/>
    </source>
</evidence>
<dbReference type="PANTHER" id="PTHR43439">
    <property type="entry name" value="PHENYLACETATE-COENZYME A LIGASE"/>
    <property type="match status" value="1"/>
</dbReference>
<dbReference type="SUPFAM" id="SSF56801">
    <property type="entry name" value="Acetyl-CoA synthetase-like"/>
    <property type="match status" value="1"/>
</dbReference>
<feature type="region of interest" description="Disordered" evidence="3">
    <location>
        <begin position="59"/>
        <end position="79"/>
    </location>
</feature>
<dbReference type="InterPro" id="IPR051414">
    <property type="entry name" value="Adenylate-forming_Reductase"/>
</dbReference>
<reference evidence="6 7" key="1">
    <citation type="submission" date="2016-03" db="EMBL/GenBank/DDBJ databases">
        <title>Comparative genomics of Pseudogymnoascus destructans, the fungus causing white-nose syndrome of bats.</title>
        <authorList>
            <person name="Palmer J.M."/>
            <person name="Drees K.P."/>
            <person name="Foster J.T."/>
            <person name="Lindner D.L."/>
        </authorList>
    </citation>
    <scope>NUCLEOTIDE SEQUENCE [LARGE SCALE GENOMIC DNA]</scope>
    <source>
        <strain evidence="6 7">UAMH 10579</strain>
    </source>
</reference>
<organism evidence="6 7">
    <name type="scientific">Pseudogymnoascus verrucosus</name>
    <dbReference type="NCBI Taxonomy" id="342668"/>
    <lineage>
        <taxon>Eukaryota</taxon>
        <taxon>Fungi</taxon>
        <taxon>Dikarya</taxon>
        <taxon>Ascomycota</taxon>
        <taxon>Pezizomycotina</taxon>
        <taxon>Leotiomycetes</taxon>
        <taxon>Thelebolales</taxon>
        <taxon>Thelebolaceae</taxon>
        <taxon>Pseudogymnoascus</taxon>
    </lineage>
</organism>
<dbReference type="EMBL" id="KV460216">
    <property type="protein sequence ID" value="OBT98462.2"/>
    <property type="molecule type" value="Genomic_DNA"/>
</dbReference>
<keyword evidence="4" id="KW-0472">Membrane</keyword>
<keyword evidence="1" id="KW-0596">Phosphopantetheine</keyword>
<dbReference type="STRING" id="342668.A0A1B8GRJ4"/>
<dbReference type="AlphaFoldDB" id="A0A1B8GRJ4"/>
<dbReference type="Pfam" id="PF23562">
    <property type="entry name" value="AMP-binding_C_3"/>
    <property type="match status" value="1"/>
</dbReference>
<keyword evidence="2" id="KW-0597">Phosphoprotein</keyword>
<reference evidence="7" key="2">
    <citation type="journal article" date="2018" name="Nat. Commun.">
        <title>Extreme sensitivity to ultraviolet light in the fungal pathogen causing white-nose syndrome of bats.</title>
        <authorList>
            <person name="Palmer J.M."/>
            <person name="Drees K.P."/>
            <person name="Foster J.T."/>
            <person name="Lindner D.L."/>
        </authorList>
    </citation>
    <scope>NUCLEOTIDE SEQUENCE [LARGE SCALE GENOMIC DNA]</scope>
    <source>
        <strain evidence="7">UAMH 10579</strain>
    </source>
</reference>
<dbReference type="InterPro" id="IPR042099">
    <property type="entry name" value="ANL_N_sf"/>
</dbReference>
<dbReference type="PROSITE" id="PS00455">
    <property type="entry name" value="AMP_BINDING"/>
    <property type="match status" value="1"/>
</dbReference>
<keyword evidence="4" id="KW-1133">Transmembrane helix</keyword>
<evidence type="ECO:0000256" key="1">
    <source>
        <dbReference type="ARBA" id="ARBA00022450"/>
    </source>
</evidence>
<feature type="domain" description="AMP-dependent synthetase/ligase" evidence="5">
    <location>
        <begin position="109"/>
        <end position="417"/>
    </location>
</feature>
<dbReference type="Proteomes" id="UP000091956">
    <property type="component" value="Unassembled WGS sequence"/>
</dbReference>
<evidence type="ECO:0000313" key="7">
    <source>
        <dbReference type="Proteomes" id="UP000091956"/>
    </source>
</evidence>
<dbReference type="Pfam" id="PF00501">
    <property type="entry name" value="AMP-binding"/>
    <property type="match status" value="1"/>
</dbReference>
<feature type="transmembrane region" description="Helical" evidence="4">
    <location>
        <begin position="299"/>
        <end position="321"/>
    </location>
</feature>
<keyword evidence="7" id="KW-1185">Reference proteome</keyword>
<dbReference type="InterPro" id="IPR020845">
    <property type="entry name" value="AMP-binding_CS"/>
</dbReference>
<gene>
    <name evidence="6" type="ORF">VE01_03570</name>
</gene>
<dbReference type="RefSeq" id="XP_018132195.2">
    <property type="nucleotide sequence ID" value="XM_018273057.2"/>
</dbReference>
<dbReference type="Gene3D" id="3.40.50.12780">
    <property type="entry name" value="N-terminal domain of ligase-like"/>
    <property type="match status" value="1"/>
</dbReference>
<accession>A0A1B8GRJ4</accession>
<evidence type="ECO:0000259" key="5">
    <source>
        <dbReference type="Pfam" id="PF00501"/>
    </source>
</evidence>
<feature type="compositionally biased region" description="Low complexity" evidence="3">
    <location>
        <begin position="59"/>
        <end position="68"/>
    </location>
</feature>
<proteinExistence type="predicted"/>